<dbReference type="EMBL" id="JAJTWT010000001">
    <property type="protein sequence ID" value="MCE4535755.1"/>
    <property type="molecule type" value="Genomic_DNA"/>
</dbReference>
<accession>A0ABS8XET4</accession>
<dbReference type="Pfam" id="PF13490">
    <property type="entry name" value="zf-HC2"/>
    <property type="match status" value="1"/>
</dbReference>
<sequence length="71" mass="8297">MKNTLTCREAARLLLEDEDHELPTAERLALQVHVKICFACQRFVSQLNLMRRATRAWRKHSETADDEAFPD</sequence>
<dbReference type="InterPro" id="IPR027383">
    <property type="entry name" value="Znf_put"/>
</dbReference>
<dbReference type="Proteomes" id="UP001201463">
    <property type="component" value="Unassembled WGS sequence"/>
</dbReference>
<evidence type="ECO:0000259" key="1">
    <source>
        <dbReference type="Pfam" id="PF13490"/>
    </source>
</evidence>
<evidence type="ECO:0000313" key="2">
    <source>
        <dbReference type="EMBL" id="MCE4535755.1"/>
    </source>
</evidence>
<feature type="domain" description="Putative zinc-finger" evidence="1">
    <location>
        <begin position="7"/>
        <end position="41"/>
    </location>
</feature>
<protein>
    <submittedName>
        <fullName evidence="2">Zf-HC2 domain-containing protein</fullName>
    </submittedName>
</protein>
<reference evidence="2 3" key="1">
    <citation type="submission" date="2021-12" db="EMBL/GenBank/DDBJ databases">
        <title>Genome seq of p7.</title>
        <authorList>
            <person name="Seo T."/>
        </authorList>
    </citation>
    <scope>NUCLEOTIDE SEQUENCE [LARGE SCALE GENOMIC DNA]</scope>
    <source>
        <strain evidence="2 3">P7</strain>
    </source>
</reference>
<organism evidence="2 3">
    <name type="scientific">Pelomonas caseinilytica</name>
    <dbReference type="NCBI Taxonomy" id="2906763"/>
    <lineage>
        <taxon>Bacteria</taxon>
        <taxon>Pseudomonadati</taxon>
        <taxon>Pseudomonadota</taxon>
        <taxon>Betaproteobacteria</taxon>
        <taxon>Burkholderiales</taxon>
        <taxon>Sphaerotilaceae</taxon>
        <taxon>Roseateles</taxon>
    </lineage>
</organism>
<keyword evidence="3" id="KW-1185">Reference proteome</keyword>
<proteinExistence type="predicted"/>
<name>A0ABS8XET4_9BURK</name>
<dbReference type="RefSeq" id="WP_233388437.1">
    <property type="nucleotide sequence ID" value="NZ_JAJTWT010000001.1"/>
</dbReference>
<gene>
    <name evidence="2" type="ORF">LXT12_00575</name>
</gene>
<evidence type="ECO:0000313" key="3">
    <source>
        <dbReference type="Proteomes" id="UP001201463"/>
    </source>
</evidence>
<comment type="caution">
    <text evidence="2">The sequence shown here is derived from an EMBL/GenBank/DDBJ whole genome shotgun (WGS) entry which is preliminary data.</text>
</comment>